<keyword evidence="1 3" id="KW-0853">WD repeat</keyword>
<dbReference type="Proteomes" id="UP000824120">
    <property type="component" value="Chromosome 2"/>
</dbReference>
<evidence type="ECO:0000313" key="4">
    <source>
        <dbReference type="EMBL" id="KAG5621332.1"/>
    </source>
</evidence>
<evidence type="ECO:0000256" key="2">
    <source>
        <dbReference type="ARBA" id="ARBA00022737"/>
    </source>
</evidence>
<dbReference type="InterPro" id="IPR019775">
    <property type="entry name" value="WD40_repeat_CS"/>
</dbReference>
<dbReference type="EMBL" id="JACXVP010000002">
    <property type="protein sequence ID" value="KAG5621332.1"/>
    <property type="molecule type" value="Genomic_DNA"/>
</dbReference>
<dbReference type="InterPro" id="IPR036322">
    <property type="entry name" value="WD40_repeat_dom_sf"/>
</dbReference>
<dbReference type="PROSITE" id="PS00678">
    <property type="entry name" value="WD_REPEATS_1"/>
    <property type="match status" value="1"/>
</dbReference>
<evidence type="ECO:0008006" key="6">
    <source>
        <dbReference type="Google" id="ProtNLM"/>
    </source>
</evidence>
<dbReference type="Gene3D" id="2.130.10.10">
    <property type="entry name" value="YVTN repeat-like/Quinoprotein amine dehydrogenase"/>
    <property type="match status" value="1"/>
</dbReference>
<dbReference type="PANTHER" id="PTHR47201">
    <property type="entry name" value="BNAC09G30780D PROTEIN"/>
    <property type="match status" value="1"/>
</dbReference>
<evidence type="ECO:0000256" key="3">
    <source>
        <dbReference type="PROSITE-ProRule" id="PRU00221"/>
    </source>
</evidence>
<reference evidence="4 5" key="1">
    <citation type="submission" date="2020-09" db="EMBL/GenBank/DDBJ databases">
        <title>De no assembly of potato wild relative species, Solanum commersonii.</title>
        <authorList>
            <person name="Cho K."/>
        </authorList>
    </citation>
    <scope>NUCLEOTIDE SEQUENCE [LARGE SCALE GENOMIC DNA]</scope>
    <source>
        <strain evidence="4">LZ3.2</strain>
        <tissue evidence="4">Leaf</tissue>
    </source>
</reference>
<dbReference type="InterPro" id="IPR015943">
    <property type="entry name" value="WD40/YVTN_repeat-like_dom_sf"/>
</dbReference>
<evidence type="ECO:0000256" key="1">
    <source>
        <dbReference type="ARBA" id="ARBA00022574"/>
    </source>
</evidence>
<dbReference type="OrthoDB" id="20669at2759"/>
<gene>
    <name evidence="4" type="ORF">H5410_006550</name>
</gene>
<dbReference type="PROSITE" id="PS50294">
    <property type="entry name" value="WD_REPEATS_REGION"/>
    <property type="match status" value="1"/>
</dbReference>
<dbReference type="SMART" id="SM00320">
    <property type="entry name" value="WD40"/>
    <property type="match status" value="3"/>
</dbReference>
<keyword evidence="5" id="KW-1185">Reference proteome</keyword>
<dbReference type="AlphaFoldDB" id="A0A9J6AAK1"/>
<dbReference type="PANTHER" id="PTHR47201:SF3">
    <property type="entry name" value="U2A'_PHOSPHOPROTEIN 32 FAMILY A C-TERMINAL DOMAIN-CONTAINING PROTEIN"/>
    <property type="match status" value="1"/>
</dbReference>
<dbReference type="GO" id="GO:0080008">
    <property type="term" value="C:Cul4-RING E3 ubiquitin ligase complex"/>
    <property type="evidence" value="ECO:0007669"/>
    <property type="project" value="InterPro"/>
</dbReference>
<feature type="repeat" description="WD" evidence="3">
    <location>
        <begin position="129"/>
        <end position="164"/>
    </location>
</feature>
<dbReference type="InterPro" id="IPR046377">
    <property type="entry name" value="DHU1"/>
</dbReference>
<dbReference type="PROSITE" id="PS50082">
    <property type="entry name" value="WD_REPEATS_2"/>
    <property type="match status" value="1"/>
</dbReference>
<comment type="caution">
    <text evidence="4">The sequence shown here is derived from an EMBL/GenBank/DDBJ whole genome shotgun (WGS) entry which is preliminary data.</text>
</comment>
<dbReference type="InterPro" id="IPR001680">
    <property type="entry name" value="WD40_rpt"/>
</dbReference>
<keyword evidence="2" id="KW-0677">Repeat</keyword>
<sequence length="319" mass="36234">MRHVPTHIRFSLKFSWGVKCYRSFSLDSIVLQIISSLFFVETADELFSVFIYQLLAGSDSGSLRLYDINDTLQKAKGSCSSSNPVVFDKFEHLTSLHVNSTDDQFLTSGYSKKVAIYDICSGKRLHLFSDMHQEPINVAKFAHHSPNLLVTSSFDRDVKLWDLRQTPNQPCYTTSSSRGNVMVCFSPDDLYLLVSAVDNEVKQLLSVDGRQQTDFGIASTGSAHNYTRSYYMNGRDYVISGSSDESIVRICCAQTGRRLRDYYLEDRTWESPILVQSLRSDPFRHFHMAVLASYVRPSSKRDIIKVNLLETGQYGDEDS</sequence>
<name>A0A9J6AAK1_SOLCO</name>
<dbReference type="GO" id="GO:0071493">
    <property type="term" value="P:cellular response to UV-B"/>
    <property type="evidence" value="ECO:0007669"/>
    <property type="project" value="InterPro"/>
</dbReference>
<dbReference type="Pfam" id="PF00400">
    <property type="entry name" value="WD40"/>
    <property type="match status" value="1"/>
</dbReference>
<evidence type="ECO:0000313" key="5">
    <source>
        <dbReference type="Proteomes" id="UP000824120"/>
    </source>
</evidence>
<organism evidence="4 5">
    <name type="scientific">Solanum commersonii</name>
    <name type="common">Commerson's wild potato</name>
    <name type="synonym">Commerson's nightshade</name>
    <dbReference type="NCBI Taxonomy" id="4109"/>
    <lineage>
        <taxon>Eukaryota</taxon>
        <taxon>Viridiplantae</taxon>
        <taxon>Streptophyta</taxon>
        <taxon>Embryophyta</taxon>
        <taxon>Tracheophyta</taxon>
        <taxon>Spermatophyta</taxon>
        <taxon>Magnoliopsida</taxon>
        <taxon>eudicotyledons</taxon>
        <taxon>Gunneridae</taxon>
        <taxon>Pentapetalae</taxon>
        <taxon>asterids</taxon>
        <taxon>lamiids</taxon>
        <taxon>Solanales</taxon>
        <taxon>Solanaceae</taxon>
        <taxon>Solanoideae</taxon>
        <taxon>Solaneae</taxon>
        <taxon>Solanum</taxon>
    </lineage>
</organism>
<protein>
    <recommendedName>
        <fullName evidence="6">Nucleotide binding protein</fullName>
    </recommendedName>
</protein>
<accession>A0A9J6AAK1</accession>
<proteinExistence type="predicted"/>
<dbReference type="SUPFAM" id="SSF50978">
    <property type="entry name" value="WD40 repeat-like"/>
    <property type="match status" value="1"/>
</dbReference>